<gene>
    <name evidence="7" type="ORF">M6B38_290030</name>
</gene>
<accession>A0AAX6HVT9</accession>
<dbReference type="GO" id="GO:0005737">
    <property type="term" value="C:cytoplasm"/>
    <property type="evidence" value="ECO:0007669"/>
    <property type="project" value="TreeGrafter"/>
</dbReference>
<name>A0AAX6HVT9_IRIPA</name>
<dbReference type="GO" id="GO:0016874">
    <property type="term" value="F:ligase activity"/>
    <property type="evidence" value="ECO:0007669"/>
    <property type="project" value="UniProtKB-KW"/>
</dbReference>
<feature type="domain" description="RanBP2-type" evidence="6">
    <location>
        <begin position="342"/>
        <end position="371"/>
    </location>
</feature>
<dbReference type="Pfam" id="PF00641">
    <property type="entry name" value="Zn_ribbon_RanBP"/>
    <property type="match status" value="3"/>
</dbReference>
<evidence type="ECO:0000259" key="6">
    <source>
        <dbReference type="PROSITE" id="PS50199"/>
    </source>
</evidence>
<comment type="caution">
    <text evidence="7">The sequence shown here is derived from an EMBL/GenBank/DDBJ whole genome shotgun (WGS) entry which is preliminary data.</text>
</comment>
<evidence type="ECO:0000256" key="2">
    <source>
        <dbReference type="ARBA" id="ARBA00022771"/>
    </source>
</evidence>
<feature type="compositionally biased region" description="Basic and acidic residues" evidence="5">
    <location>
        <begin position="49"/>
        <end position="58"/>
    </location>
</feature>
<evidence type="ECO:0000256" key="1">
    <source>
        <dbReference type="ARBA" id="ARBA00022723"/>
    </source>
</evidence>
<sequence>MDPVTARSALLLRRFSRSFSDARLSFLRDELESLRPSSPVTAQEVVEAPGRESRDNQRSRAAAEVEISHPWPEWNELMERVVRRGYMELDALDGPKNANRVRTACLNFARDRSGIIRYFSRRDIHIMSGAGCPSLDRKVVNSGKRLRAYVGIEEGNVCSSCSLRGDCERAYVKAREDEPGRTLDVMRFLLTYGLDLTTGSVENKSCLGNNIKESVRKLINTMVEFSTAEPDSSTFQGTSGRSLSSHQKELNGTQMPRTQNNVPMKQGDWICPKCNFLNFAKNIKCLRCNGFFQERLNKLREDHEHLPLKKGDWICEMCNFLNFAKNTKCLQCHEKPSKRELNPGEWECVSCNYINFRRNTVCLKCDWKRPKASISGDTAAEPRVNTRRIDRFENPGISFVRNSREADEGHSLPRNSWCSEGDASDDDNDSDSGAVGSFAEVDDFPVLGGKSAISRDPLKSDRWKGEMLRSQRFLREGPDDYEGKMAASRSICSELDDSSDEDEIAGWFKHNNGK</sequence>
<evidence type="ECO:0000313" key="7">
    <source>
        <dbReference type="EMBL" id="KAJ6845022.1"/>
    </source>
</evidence>
<feature type="region of interest" description="Disordered" evidence="5">
    <location>
        <begin position="229"/>
        <end position="259"/>
    </location>
</feature>
<dbReference type="PROSITE" id="PS50199">
    <property type="entry name" value="ZF_RANBP2_2"/>
    <property type="match status" value="3"/>
</dbReference>
<feature type="region of interest" description="Disordered" evidence="5">
    <location>
        <begin position="403"/>
        <end position="435"/>
    </location>
</feature>
<dbReference type="Gene3D" id="4.10.1060.10">
    <property type="entry name" value="Zinc finger, RanBP2-type"/>
    <property type="match status" value="3"/>
</dbReference>
<evidence type="ECO:0000313" key="8">
    <source>
        <dbReference type="Proteomes" id="UP001140949"/>
    </source>
</evidence>
<evidence type="ECO:0000256" key="5">
    <source>
        <dbReference type="SAM" id="MobiDB-lite"/>
    </source>
</evidence>
<dbReference type="AlphaFoldDB" id="A0AAX6HVT9"/>
<feature type="domain" description="RanBP2-type" evidence="6">
    <location>
        <begin position="265"/>
        <end position="289"/>
    </location>
</feature>
<keyword evidence="2 4" id="KW-0863">Zinc-finger</keyword>
<keyword evidence="7" id="KW-0436">Ligase</keyword>
<reference evidence="7" key="2">
    <citation type="submission" date="2023-04" db="EMBL/GenBank/DDBJ databases">
        <authorList>
            <person name="Bruccoleri R.E."/>
            <person name="Oakeley E.J."/>
            <person name="Faust A.-M."/>
            <person name="Dessus-Babus S."/>
            <person name="Altorfer M."/>
            <person name="Burckhardt D."/>
            <person name="Oertli M."/>
            <person name="Naumann U."/>
            <person name="Petersen F."/>
            <person name="Wong J."/>
        </authorList>
    </citation>
    <scope>NUCLEOTIDE SEQUENCE</scope>
    <source>
        <strain evidence="7">GSM-AAB239-AS_SAM_17_03QT</strain>
        <tissue evidence="7">Leaf</tissue>
    </source>
</reference>
<dbReference type="PANTHER" id="PTHR23111">
    <property type="entry name" value="ZINC FINGER PROTEIN"/>
    <property type="match status" value="1"/>
</dbReference>
<dbReference type="Proteomes" id="UP001140949">
    <property type="component" value="Unassembled WGS sequence"/>
</dbReference>
<feature type="domain" description="RanBP2-type" evidence="6">
    <location>
        <begin position="309"/>
        <end position="338"/>
    </location>
</feature>
<dbReference type="EMBL" id="JANAVB010006397">
    <property type="protein sequence ID" value="KAJ6845022.1"/>
    <property type="molecule type" value="Genomic_DNA"/>
</dbReference>
<dbReference type="PANTHER" id="PTHR23111:SF23">
    <property type="entry name" value="RAN BP2_NZF ZINC FINGER-LIKE SUPERFAMILY PROTEIN"/>
    <property type="match status" value="1"/>
</dbReference>
<dbReference type="SUPFAM" id="SSF90209">
    <property type="entry name" value="Ran binding protein zinc finger-like"/>
    <property type="match status" value="2"/>
</dbReference>
<reference evidence="7" key="1">
    <citation type="journal article" date="2023" name="GigaByte">
        <title>Genome assembly of the bearded iris, Iris pallida Lam.</title>
        <authorList>
            <person name="Bruccoleri R.E."/>
            <person name="Oakeley E.J."/>
            <person name="Faust A.M.E."/>
            <person name="Altorfer M."/>
            <person name="Dessus-Babus S."/>
            <person name="Burckhardt D."/>
            <person name="Oertli M."/>
            <person name="Naumann U."/>
            <person name="Petersen F."/>
            <person name="Wong J."/>
        </authorList>
    </citation>
    <scope>NUCLEOTIDE SEQUENCE</scope>
    <source>
        <strain evidence="7">GSM-AAB239-AS_SAM_17_03QT</strain>
    </source>
</reference>
<evidence type="ECO:0000256" key="3">
    <source>
        <dbReference type="ARBA" id="ARBA00022833"/>
    </source>
</evidence>
<dbReference type="InterPro" id="IPR036443">
    <property type="entry name" value="Znf_RanBP2_sf"/>
</dbReference>
<keyword evidence="3" id="KW-0862">Zinc</keyword>
<organism evidence="7 8">
    <name type="scientific">Iris pallida</name>
    <name type="common">Sweet iris</name>
    <dbReference type="NCBI Taxonomy" id="29817"/>
    <lineage>
        <taxon>Eukaryota</taxon>
        <taxon>Viridiplantae</taxon>
        <taxon>Streptophyta</taxon>
        <taxon>Embryophyta</taxon>
        <taxon>Tracheophyta</taxon>
        <taxon>Spermatophyta</taxon>
        <taxon>Magnoliopsida</taxon>
        <taxon>Liliopsida</taxon>
        <taxon>Asparagales</taxon>
        <taxon>Iridaceae</taxon>
        <taxon>Iridoideae</taxon>
        <taxon>Irideae</taxon>
        <taxon>Iris</taxon>
    </lineage>
</organism>
<evidence type="ECO:0000256" key="4">
    <source>
        <dbReference type="PROSITE-ProRule" id="PRU00322"/>
    </source>
</evidence>
<dbReference type="GO" id="GO:0008270">
    <property type="term" value="F:zinc ion binding"/>
    <property type="evidence" value="ECO:0007669"/>
    <property type="project" value="UniProtKB-KW"/>
</dbReference>
<dbReference type="PROSITE" id="PS01358">
    <property type="entry name" value="ZF_RANBP2_1"/>
    <property type="match status" value="3"/>
</dbReference>
<dbReference type="InterPro" id="IPR001876">
    <property type="entry name" value="Znf_RanBP2"/>
</dbReference>
<keyword evidence="1" id="KW-0479">Metal-binding</keyword>
<dbReference type="SMART" id="SM00547">
    <property type="entry name" value="ZnF_RBZ"/>
    <property type="match status" value="3"/>
</dbReference>
<keyword evidence="8" id="KW-1185">Reference proteome</keyword>
<protein>
    <submittedName>
        <fullName evidence="7">E3 SUMO-protein ligase RanBP2</fullName>
    </submittedName>
</protein>
<proteinExistence type="predicted"/>
<feature type="region of interest" description="Disordered" evidence="5">
    <location>
        <begin position="38"/>
        <end position="58"/>
    </location>
</feature>
<dbReference type="GO" id="GO:0003729">
    <property type="term" value="F:mRNA binding"/>
    <property type="evidence" value="ECO:0007669"/>
    <property type="project" value="TreeGrafter"/>
</dbReference>